<dbReference type="HOGENOM" id="CLU_515551_0_0_9"/>
<gene>
    <name evidence="1" type="ORF">CC1_22010</name>
</gene>
<sequence length="528" mass="59628">METNNGEKAFVTNSSYAESLARCGEYGEQPDTFISRIVNNTMYEDTKDDSKLFTIENRASEHSTIENRASEHEGRQSFEYGTTDFMIGCFMEDKKIGENWRKTNAIRDFLTFGQSNQNVIMGNDENVMYDFANASFLGEVFVEAVLDYNSEEERLCHDYIIPGDQFYEALNRKIGYLIEFGGLDEQAKDELREWQDAAIENLTAYRLANYESPEPASRPEFSEDIKKGDVSVCIPESPHNVLHRANSIAMFSFTPISVAFIDAPEGPEDQNELVFAKIKNGDEFILCDKTLDDTYLVTHVDANTGNSIGHPEVMSKDEVNGMLDRFNEGDKVCCYKHPHDGYLLFQDDASSYNTGFDRSSIGNPESRLLGGFKNTLRNTELSKKEAVEAFYDFAKSVHETTGSIAALYDLAEGSMLGAAYLQASIEEHGFNYFEGFDSVPSKQAFYNTVDRSIDIAIQTQGIVSDEYDFRSQEEISQEIEATKQELTEWKEAIQDDVALYNRQADQEYAVSEADAQDFSGADEEDIDF</sequence>
<dbReference type="AlphaFoldDB" id="D4J976"/>
<name>D4J976_9FIRM</name>
<dbReference type="Proteomes" id="UP000008798">
    <property type="component" value="Chromosome"/>
</dbReference>
<reference evidence="1 2" key="1">
    <citation type="submission" date="2010-03" db="EMBL/GenBank/DDBJ databases">
        <title>The genome sequence of Coprococcus catus GD/7.</title>
        <authorList>
            <consortium name="metaHIT consortium -- http://www.metahit.eu/"/>
            <person name="Pajon A."/>
            <person name="Turner K."/>
            <person name="Parkhill J."/>
            <person name="Duncan S."/>
            <person name="Flint H."/>
        </authorList>
    </citation>
    <scope>NUCLEOTIDE SEQUENCE [LARGE SCALE GENOMIC DNA]</scope>
    <source>
        <strain evidence="1 2">GD/7</strain>
    </source>
</reference>
<accession>D4J976</accession>
<organism evidence="1 2">
    <name type="scientific">Coprococcus catus GD/7</name>
    <dbReference type="NCBI Taxonomy" id="717962"/>
    <lineage>
        <taxon>Bacteria</taxon>
        <taxon>Bacillati</taxon>
        <taxon>Bacillota</taxon>
        <taxon>Clostridia</taxon>
        <taxon>Lachnospirales</taxon>
        <taxon>Lachnospiraceae</taxon>
        <taxon>Coprococcus</taxon>
    </lineage>
</organism>
<evidence type="ECO:0000313" key="2">
    <source>
        <dbReference type="Proteomes" id="UP000008798"/>
    </source>
</evidence>
<dbReference type="PATRIC" id="fig|717962.3.peg.2112"/>
<dbReference type="KEGG" id="cct:CC1_22010"/>
<dbReference type="EMBL" id="FP929038">
    <property type="protein sequence ID" value="CBK80897.1"/>
    <property type="molecule type" value="Genomic_DNA"/>
</dbReference>
<proteinExistence type="predicted"/>
<protein>
    <submittedName>
        <fullName evidence="1">Uncharacterized protein</fullName>
    </submittedName>
</protein>
<reference evidence="1 2" key="2">
    <citation type="submission" date="2010-03" db="EMBL/GenBank/DDBJ databases">
        <authorList>
            <person name="Pajon A."/>
        </authorList>
    </citation>
    <scope>NUCLEOTIDE SEQUENCE [LARGE SCALE GENOMIC DNA]</scope>
    <source>
        <strain evidence="1 2">GD/7</strain>
    </source>
</reference>
<evidence type="ECO:0000313" key="1">
    <source>
        <dbReference type="EMBL" id="CBK80897.1"/>
    </source>
</evidence>